<keyword evidence="2" id="KW-1185">Reference proteome</keyword>
<comment type="caution">
    <text evidence="1">The sequence shown here is derived from an EMBL/GenBank/DDBJ whole genome shotgun (WGS) entry which is preliminary data.</text>
</comment>
<proteinExistence type="predicted"/>
<protein>
    <submittedName>
        <fullName evidence="1">Uncharacterized protein</fullName>
    </submittedName>
</protein>
<dbReference type="AlphaFoldDB" id="A0AAV9Y2U9"/>
<dbReference type="Proteomes" id="UP001311799">
    <property type="component" value="Unassembled WGS sequence"/>
</dbReference>
<evidence type="ECO:0000313" key="2">
    <source>
        <dbReference type="Proteomes" id="UP001311799"/>
    </source>
</evidence>
<evidence type="ECO:0000313" key="1">
    <source>
        <dbReference type="EMBL" id="KAK6590472.1"/>
    </source>
</evidence>
<reference evidence="1 2" key="1">
    <citation type="submission" date="2023-10" db="EMBL/GenBank/DDBJ databases">
        <title>Comparative genomics analysis reveals potential genetic determinants of host preference in Cryptosporidium xiaoi.</title>
        <authorList>
            <person name="Xiao L."/>
            <person name="Li J."/>
        </authorList>
    </citation>
    <scope>NUCLEOTIDE SEQUENCE [LARGE SCALE GENOMIC DNA]</scope>
    <source>
        <strain evidence="1 2">52996</strain>
    </source>
</reference>
<organism evidence="1 2">
    <name type="scientific">Cryptosporidium xiaoi</name>
    <dbReference type="NCBI Taxonomy" id="659607"/>
    <lineage>
        <taxon>Eukaryota</taxon>
        <taxon>Sar</taxon>
        <taxon>Alveolata</taxon>
        <taxon>Apicomplexa</taxon>
        <taxon>Conoidasida</taxon>
        <taxon>Coccidia</taxon>
        <taxon>Eucoccidiorida</taxon>
        <taxon>Eimeriorina</taxon>
        <taxon>Cryptosporidiidae</taxon>
        <taxon>Cryptosporidium</taxon>
    </lineage>
</organism>
<gene>
    <name evidence="1" type="ORF">RS030_152277</name>
</gene>
<sequence>MRTDTVGAVFGNYWDAPKDSGFSSRYVSKIEHSQQSEGSSKEYNSFDSRPDDYSTLKMLGKNNIELTESKEESVLKSFPSLTTIFSEIKPKKWVIEYSKIRFEETNETVMKRKYIKKQPNLSEEDDVPFNEIQYMWLSDTNDKKKAKQNTNINSDKENLLEDPKETSPIRINFPHPIQLQNVSLPFEILDPRSVPCGTFVWWDRRVWEYNFVQMARRLSTNQEKTCKKLKIETYSNKRN</sequence>
<accession>A0AAV9Y2U9</accession>
<dbReference type="EMBL" id="JAWDEY010000006">
    <property type="protein sequence ID" value="KAK6590472.1"/>
    <property type="molecule type" value="Genomic_DNA"/>
</dbReference>
<name>A0AAV9Y2U9_9CRYT</name>